<feature type="non-terminal residue" evidence="1">
    <location>
        <position position="1"/>
    </location>
</feature>
<evidence type="ECO:0000313" key="1">
    <source>
        <dbReference type="EMBL" id="PIP60395.1"/>
    </source>
</evidence>
<dbReference type="EMBL" id="PCSZ01000065">
    <property type="protein sequence ID" value="PIP60395.1"/>
    <property type="molecule type" value="Genomic_DNA"/>
</dbReference>
<dbReference type="Proteomes" id="UP000231581">
    <property type="component" value="Unassembled WGS sequence"/>
</dbReference>
<accession>A0A2H0BRT9</accession>
<dbReference type="InterPro" id="IPR007554">
    <property type="entry name" value="Glycerophosphate_synth"/>
</dbReference>
<reference evidence="1 2" key="1">
    <citation type="submission" date="2017-09" db="EMBL/GenBank/DDBJ databases">
        <title>Depth-based differentiation of microbial function through sediment-hosted aquifers and enrichment of novel symbionts in the deep terrestrial subsurface.</title>
        <authorList>
            <person name="Probst A.J."/>
            <person name="Ladd B."/>
            <person name="Jarett J.K."/>
            <person name="Geller-Mcgrath D.E."/>
            <person name="Sieber C.M."/>
            <person name="Emerson J.B."/>
            <person name="Anantharaman K."/>
            <person name="Thomas B.C."/>
            <person name="Malmstrom R."/>
            <person name="Stieglmeier M."/>
            <person name="Klingl A."/>
            <person name="Woyke T."/>
            <person name="Ryan C.M."/>
            <person name="Banfield J.F."/>
        </authorList>
    </citation>
    <scope>NUCLEOTIDE SEQUENCE [LARGE SCALE GENOMIC DNA]</scope>
    <source>
        <strain evidence="1">CG22_combo_CG10-13_8_21_14_all_47_17</strain>
    </source>
</reference>
<dbReference type="InterPro" id="IPR043148">
    <property type="entry name" value="TagF_C"/>
</dbReference>
<organism evidence="1 2">
    <name type="scientific">Candidatus Uhrbacteria bacterium CG22_combo_CG10-13_8_21_14_all_47_17</name>
    <dbReference type="NCBI Taxonomy" id="1975041"/>
    <lineage>
        <taxon>Bacteria</taxon>
        <taxon>Candidatus Uhriibacteriota</taxon>
    </lineage>
</organism>
<proteinExistence type="predicted"/>
<evidence type="ECO:0000313" key="2">
    <source>
        <dbReference type="Proteomes" id="UP000231581"/>
    </source>
</evidence>
<dbReference type="AlphaFoldDB" id="A0A2H0BRT9"/>
<dbReference type="GO" id="GO:0016020">
    <property type="term" value="C:membrane"/>
    <property type="evidence" value="ECO:0007669"/>
    <property type="project" value="InterPro"/>
</dbReference>
<comment type="caution">
    <text evidence="1">The sequence shown here is derived from an EMBL/GenBank/DDBJ whole genome shotgun (WGS) entry which is preliminary data.</text>
</comment>
<dbReference type="Gene3D" id="3.40.50.12580">
    <property type="match status" value="1"/>
</dbReference>
<gene>
    <name evidence="1" type="ORF">COX00_03430</name>
</gene>
<sequence length="322" mass="36726">KYNPDLVFLTNPMEHWDSFYIKAAKAQGVPTVGLVKSWDNMSKTSFRILTDYVLVWGPYMKEEAIKYQMHSEKEIFEIGVPQFDIYLDRSEGGSSKDLLEDARLDPGRKTILFGSEGKITPKDPDIVEGILQMIDRQELVFPSQVWVRPHFGYKDDDKKFDRIAQHPHAYVDRENTPRPAFYDQWDYSRKQYLRLADTLFACDVMVTTASTLPIDAAACGKPSIVIAFDGKERLPHRRSVARWYETEYYSNVLATGAVVLVRNFSELRAALNAVLENPLTRKQERDALVRRFAGALDGHASERIAQFLLAVVNTGKPPDSSL</sequence>
<dbReference type="SUPFAM" id="SSF53756">
    <property type="entry name" value="UDP-Glycosyltransferase/glycogen phosphorylase"/>
    <property type="match status" value="1"/>
</dbReference>
<protein>
    <submittedName>
        <fullName evidence="1">Uncharacterized protein</fullName>
    </submittedName>
</protein>
<name>A0A2H0BRT9_9BACT</name>
<dbReference type="Pfam" id="PF04464">
    <property type="entry name" value="Glyphos_transf"/>
    <property type="match status" value="1"/>
</dbReference>
<dbReference type="GO" id="GO:0047355">
    <property type="term" value="F:CDP-glycerol glycerophosphotransferase activity"/>
    <property type="evidence" value="ECO:0007669"/>
    <property type="project" value="InterPro"/>
</dbReference>